<sequence>MRHINNSNAKVVSLCNIFIVAGVDTDQYLELEKALHLIKTNFSNMTPIDSEVSSVDLQTFLEQIKYINITMNYADNSIDYENIDDYHIQRERPISDITIISNKNLQPPLFCIIQYFGREHGGVKR</sequence>
<name>A0A819K4J9_9BILA</name>
<gene>
    <name evidence="1" type="ORF">JYZ213_LOCUS9460</name>
    <name evidence="2" type="ORF">OXD698_LOCUS26060</name>
</gene>
<dbReference type="Proteomes" id="UP000663844">
    <property type="component" value="Unassembled WGS sequence"/>
</dbReference>
<dbReference type="AlphaFoldDB" id="A0A819K4J9"/>
<evidence type="ECO:0000313" key="2">
    <source>
        <dbReference type="EMBL" id="CAF3939806.1"/>
    </source>
</evidence>
<accession>A0A819K4J9</accession>
<dbReference type="EMBL" id="CAJNOG010000067">
    <property type="protein sequence ID" value="CAF0880482.1"/>
    <property type="molecule type" value="Genomic_DNA"/>
</dbReference>
<protein>
    <submittedName>
        <fullName evidence="2">Uncharacterized protein</fullName>
    </submittedName>
</protein>
<proteinExistence type="predicted"/>
<dbReference type="EMBL" id="CAJOAZ010002557">
    <property type="protein sequence ID" value="CAF3939806.1"/>
    <property type="molecule type" value="Genomic_DNA"/>
</dbReference>
<evidence type="ECO:0000313" key="3">
    <source>
        <dbReference type="Proteomes" id="UP000663844"/>
    </source>
</evidence>
<dbReference type="Proteomes" id="UP000663845">
    <property type="component" value="Unassembled WGS sequence"/>
</dbReference>
<organism evidence="2 3">
    <name type="scientific">Adineta steineri</name>
    <dbReference type="NCBI Taxonomy" id="433720"/>
    <lineage>
        <taxon>Eukaryota</taxon>
        <taxon>Metazoa</taxon>
        <taxon>Spiralia</taxon>
        <taxon>Gnathifera</taxon>
        <taxon>Rotifera</taxon>
        <taxon>Eurotatoria</taxon>
        <taxon>Bdelloidea</taxon>
        <taxon>Adinetida</taxon>
        <taxon>Adinetidae</taxon>
        <taxon>Adineta</taxon>
    </lineage>
</organism>
<evidence type="ECO:0000313" key="1">
    <source>
        <dbReference type="EMBL" id="CAF0880482.1"/>
    </source>
</evidence>
<comment type="caution">
    <text evidence="2">The sequence shown here is derived from an EMBL/GenBank/DDBJ whole genome shotgun (WGS) entry which is preliminary data.</text>
</comment>
<reference evidence="2" key="1">
    <citation type="submission" date="2021-02" db="EMBL/GenBank/DDBJ databases">
        <authorList>
            <person name="Nowell W R."/>
        </authorList>
    </citation>
    <scope>NUCLEOTIDE SEQUENCE</scope>
</reference>